<evidence type="ECO:0000256" key="4">
    <source>
        <dbReference type="ARBA" id="ARBA00022989"/>
    </source>
</evidence>
<evidence type="ECO:0000313" key="8">
    <source>
        <dbReference type="Proteomes" id="UP000239576"/>
    </source>
</evidence>
<dbReference type="RefSeq" id="WP_106259960.1">
    <property type="nucleotide sequence ID" value="NZ_CAWNSW010000105.1"/>
</dbReference>
<reference evidence="7 8" key="2">
    <citation type="submission" date="2018-03" db="EMBL/GenBank/DDBJ databases">
        <title>The ancient ancestry and fast evolution of plastids.</title>
        <authorList>
            <person name="Moore K.R."/>
            <person name="Magnabosco C."/>
            <person name="Momper L."/>
            <person name="Gold D.A."/>
            <person name="Bosak T."/>
            <person name="Fournier G.P."/>
        </authorList>
    </citation>
    <scope>NUCLEOTIDE SEQUENCE [LARGE SCALE GENOMIC DNA]</scope>
    <source>
        <strain evidence="7 8">ULC18</strain>
    </source>
</reference>
<evidence type="ECO:0000313" key="7">
    <source>
        <dbReference type="EMBL" id="PSB24682.1"/>
    </source>
</evidence>
<keyword evidence="4 6" id="KW-1133">Transmembrane helix</keyword>
<organism evidence="7 8">
    <name type="scientific">Stenomitos frigidus ULC18</name>
    <dbReference type="NCBI Taxonomy" id="2107698"/>
    <lineage>
        <taxon>Bacteria</taxon>
        <taxon>Bacillati</taxon>
        <taxon>Cyanobacteriota</taxon>
        <taxon>Cyanophyceae</taxon>
        <taxon>Leptolyngbyales</taxon>
        <taxon>Leptolyngbyaceae</taxon>
        <taxon>Stenomitos</taxon>
    </lineage>
</organism>
<dbReference type="PIRSF" id="PIRSF035875">
    <property type="entry name" value="RNase_BN"/>
    <property type="match status" value="1"/>
</dbReference>
<dbReference type="PANTHER" id="PTHR30213:SF0">
    <property type="entry name" value="UPF0761 MEMBRANE PROTEIN YIHY"/>
    <property type="match status" value="1"/>
</dbReference>
<dbReference type="PANTHER" id="PTHR30213">
    <property type="entry name" value="INNER MEMBRANE PROTEIN YHJD"/>
    <property type="match status" value="1"/>
</dbReference>
<keyword evidence="3 6" id="KW-0812">Transmembrane</keyword>
<dbReference type="Proteomes" id="UP000239576">
    <property type="component" value="Unassembled WGS sequence"/>
</dbReference>
<keyword evidence="5 6" id="KW-0472">Membrane</keyword>
<comment type="caution">
    <text evidence="7">The sequence shown here is derived from an EMBL/GenBank/DDBJ whole genome shotgun (WGS) entry which is preliminary data.</text>
</comment>
<sequence>MFRIRFFRFFRYLTPTTLRDIFERTGQQRLPGLASEMAYNAMLAMFPAILALLTAIGLVGVSQNTFQDLASQISQVAPQEALTLIQNFIGEIGAQPNRGLFSISFIVSLWAASGVLSAAMLALDQIYQVPLSYRRPFWKAKLVSLGLTIGTIQLLIFASVLVFISDFIVQVVAKGSGVLQPGVISLWRLLTWPVALSIIALACGFIYRYGPSRWTPGTPILPGAIMAAIFWALLSGLFRFYVSHFGSYNRAYGAIGAVIVLLLWLYLSSLMMLIGAQLNVTTGEAMHRRQRYRK</sequence>
<evidence type="ECO:0000256" key="6">
    <source>
        <dbReference type="SAM" id="Phobius"/>
    </source>
</evidence>
<feature type="transmembrane region" description="Helical" evidence="6">
    <location>
        <begin position="254"/>
        <end position="280"/>
    </location>
</feature>
<dbReference type="NCBIfam" id="TIGR00765">
    <property type="entry name" value="yihY_not_rbn"/>
    <property type="match status" value="1"/>
</dbReference>
<feature type="transmembrane region" description="Helical" evidence="6">
    <location>
        <begin position="189"/>
        <end position="207"/>
    </location>
</feature>
<dbReference type="InterPro" id="IPR017039">
    <property type="entry name" value="Virul_fac_BrkB"/>
</dbReference>
<dbReference type="Pfam" id="PF03631">
    <property type="entry name" value="Virul_fac_BrkB"/>
    <property type="match status" value="1"/>
</dbReference>
<reference evidence="8" key="1">
    <citation type="submission" date="2018-02" db="EMBL/GenBank/DDBJ databases">
        <authorList>
            <person name="Moore K."/>
            <person name="Momper L."/>
        </authorList>
    </citation>
    <scope>NUCLEOTIDE SEQUENCE [LARGE SCALE GENOMIC DNA]</scope>
    <source>
        <strain evidence="8">ULC18</strain>
    </source>
</reference>
<dbReference type="EMBL" id="PVWK01000142">
    <property type="protein sequence ID" value="PSB24682.1"/>
    <property type="molecule type" value="Genomic_DNA"/>
</dbReference>
<protein>
    <submittedName>
        <fullName evidence="7">Ribonuclease BN</fullName>
    </submittedName>
</protein>
<feature type="transmembrane region" description="Helical" evidence="6">
    <location>
        <begin position="219"/>
        <end position="242"/>
    </location>
</feature>
<accession>A0A2T1DW38</accession>
<evidence type="ECO:0000256" key="3">
    <source>
        <dbReference type="ARBA" id="ARBA00022692"/>
    </source>
</evidence>
<feature type="transmembrane region" description="Helical" evidence="6">
    <location>
        <begin position="37"/>
        <end position="61"/>
    </location>
</feature>
<evidence type="ECO:0000256" key="5">
    <source>
        <dbReference type="ARBA" id="ARBA00023136"/>
    </source>
</evidence>
<feature type="transmembrane region" description="Helical" evidence="6">
    <location>
        <begin position="144"/>
        <end position="169"/>
    </location>
</feature>
<dbReference type="OrthoDB" id="9775903at2"/>
<gene>
    <name evidence="7" type="ORF">C7B82_26965</name>
</gene>
<evidence type="ECO:0000256" key="1">
    <source>
        <dbReference type="ARBA" id="ARBA00004651"/>
    </source>
</evidence>
<feature type="transmembrane region" description="Helical" evidence="6">
    <location>
        <begin position="100"/>
        <end position="123"/>
    </location>
</feature>
<evidence type="ECO:0000256" key="2">
    <source>
        <dbReference type="ARBA" id="ARBA00022475"/>
    </source>
</evidence>
<comment type="subcellular location">
    <subcellularLocation>
        <location evidence="1">Cell membrane</location>
        <topology evidence="1">Multi-pass membrane protein</topology>
    </subcellularLocation>
</comment>
<keyword evidence="2" id="KW-1003">Cell membrane</keyword>
<dbReference type="AlphaFoldDB" id="A0A2T1DW38"/>
<keyword evidence="8" id="KW-1185">Reference proteome</keyword>
<proteinExistence type="predicted"/>
<dbReference type="GO" id="GO:0005886">
    <property type="term" value="C:plasma membrane"/>
    <property type="evidence" value="ECO:0007669"/>
    <property type="project" value="UniProtKB-SubCell"/>
</dbReference>
<name>A0A2T1DW38_9CYAN</name>